<evidence type="ECO:0000313" key="1">
    <source>
        <dbReference type="Proteomes" id="UP000887580"/>
    </source>
</evidence>
<reference evidence="2" key="1">
    <citation type="submission" date="2022-11" db="UniProtKB">
        <authorList>
            <consortium name="WormBaseParasite"/>
        </authorList>
    </citation>
    <scope>IDENTIFICATION</scope>
</reference>
<organism evidence="1 2">
    <name type="scientific">Panagrolaimus sp. PS1159</name>
    <dbReference type="NCBI Taxonomy" id="55785"/>
    <lineage>
        <taxon>Eukaryota</taxon>
        <taxon>Metazoa</taxon>
        <taxon>Ecdysozoa</taxon>
        <taxon>Nematoda</taxon>
        <taxon>Chromadorea</taxon>
        <taxon>Rhabditida</taxon>
        <taxon>Tylenchina</taxon>
        <taxon>Panagrolaimomorpha</taxon>
        <taxon>Panagrolaimoidea</taxon>
        <taxon>Panagrolaimidae</taxon>
        <taxon>Panagrolaimus</taxon>
    </lineage>
</organism>
<proteinExistence type="predicted"/>
<dbReference type="WBParaSite" id="PS1159_v2.g7271.t1">
    <property type="protein sequence ID" value="PS1159_v2.g7271.t1"/>
    <property type="gene ID" value="PS1159_v2.g7271"/>
</dbReference>
<name>A0AC35GP03_9BILA</name>
<protein>
    <submittedName>
        <fullName evidence="2">26S proteasome non-ATPase regulatory subunit RPN1 C-terminal domain-containing protein</fullName>
    </submittedName>
</protein>
<accession>A0AC35GP03</accession>
<sequence>KYSHDSDAETARNAIFAMGLVGAGTNNARLVAMLRQLASYHCKDTTSLMLVRLSQGLTHLGKGTMTLNPFHSDRQILSSTSVAALFVTCFSFLDSNTSLSNQQSYLTYSLSLAIQPRMLITLIEDTTKGKEGDLKQINVPVRVGQAVDVVAQAGKPKTITGFQTHTSPVLLAYGERAELATDE</sequence>
<dbReference type="Proteomes" id="UP000887580">
    <property type="component" value="Unplaced"/>
</dbReference>
<evidence type="ECO:0000313" key="2">
    <source>
        <dbReference type="WBParaSite" id="PS1159_v2.g7271.t1"/>
    </source>
</evidence>